<protein>
    <submittedName>
        <fullName evidence="1">12344_t:CDS:1</fullName>
    </submittedName>
</protein>
<dbReference type="Proteomes" id="UP000789525">
    <property type="component" value="Unassembled WGS sequence"/>
</dbReference>
<dbReference type="EMBL" id="CAJVPT010064526">
    <property type="protein sequence ID" value="CAG8770444.1"/>
    <property type="molecule type" value="Genomic_DNA"/>
</dbReference>
<keyword evidence="2" id="KW-1185">Reference proteome</keyword>
<reference evidence="1" key="1">
    <citation type="submission" date="2021-06" db="EMBL/GenBank/DDBJ databases">
        <authorList>
            <person name="Kallberg Y."/>
            <person name="Tangrot J."/>
            <person name="Rosling A."/>
        </authorList>
    </citation>
    <scope>NUCLEOTIDE SEQUENCE</scope>
    <source>
        <strain evidence="1">CL356</strain>
    </source>
</reference>
<organism evidence="1 2">
    <name type="scientific">Acaulospora colombiana</name>
    <dbReference type="NCBI Taxonomy" id="27376"/>
    <lineage>
        <taxon>Eukaryota</taxon>
        <taxon>Fungi</taxon>
        <taxon>Fungi incertae sedis</taxon>
        <taxon>Mucoromycota</taxon>
        <taxon>Glomeromycotina</taxon>
        <taxon>Glomeromycetes</taxon>
        <taxon>Diversisporales</taxon>
        <taxon>Acaulosporaceae</taxon>
        <taxon>Acaulospora</taxon>
    </lineage>
</organism>
<feature type="non-terminal residue" evidence="1">
    <location>
        <position position="182"/>
    </location>
</feature>
<evidence type="ECO:0000313" key="2">
    <source>
        <dbReference type="Proteomes" id="UP000789525"/>
    </source>
</evidence>
<proteinExistence type="predicted"/>
<accession>A0ACA9QZA9</accession>
<feature type="non-terminal residue" evidence="1">
    <location>
        <position position="1"/>
    </location>
</feature>
<evidence type="ECO:0000313" key="1">
    <source>
        <dbReference type="EMBL" id="CAG8770444.1"/>
    </source>
</evidence>
<name>A0ACA9QZA9_9GLOM</name>
<gene>
    <name evidence="1" type="ORF">ACOLOM_LOCUS13750</name>
</gene>
<comment type="caution">
    <text evidence="1">The sequence shown here is derived from an EMBL/GenBank/DDBJ whole genome shotgun (WGS) entry which is preliminary data.</text>
</comment>
<sequence length="182" mass="19885">SVKAVMDPNPMPPGLHQYSVIVSTAHREMKFTAPTKERHDIWFNALSYLLSRQNGQPGQSTGDRTPLTSASANQQRPPLPSEEPRSAGYTPRSPRMGQSAITVDSMGTPRGARSVSRMSNPYGSVGKRNGTAAAEYMRWTGDAPASPSKMEDRTSGDFHIHEHDDAYDGLENVRACCDGKHD</sequence>